<evidence type="ECO:0000313" key="2">
    <source>
        <dbReference type="EMBL" id="NYH92992.1"/>
    </source>
</evidence>
<dbReference type="Proteomes" id="UP000579605">
    <property type="component" value="Unassembled WGS sequence"/>
</dbReference>
<dbReference type="EMBL" id="JACBZH010000001">
    <property type="protein sequence ID" value="NYH92992.1"/>
    <property type="molecule type" value="Genomic_DNA"/>
</dbReference>
<keyword evidence="1" id="KW-1133">Transmembrane helix</keyword>
<sequence>MRKVRRIARPDERGMTTAEYAVGTVAAASFAGLLIKLLTSSEVQQLLMKLVKAALSLAG</sequence>
<organism evidence="2 3">
    <name type="scientific">Actinopolymorpha rutila</name>
    <dbReference type="NCBI Taxonomy" id="446787"/>
    <lineage>
        <taxon>Bacteria</taxon>
        <taxon>Bacillati</taxon>
        <taxon>Actinomycetota</taxon>
        <taxon>Actinomycetes</taxon>
        <taxon>Propionibacteriales</taxon>
        <taxon>Actinopolymorphaceae</taxon>
        <taxon>Actinopolymorpha</taxon>
    </lineage>
</organism>
<accession>A0A852ZN62</accession>
<dbReference type="InterPro" id="IPR025338">
    <property type="entry name" value="DUF4244"/>
</dbReference>
<gene>
    <name evidence="2" type="ORF">F4554_005630</name>
</gene>
<reference evidence="2 3" key="1">
    <citation type="submission" date="2020-07" db="EMBL/GenBank/DDBJ databases">
        <title>Sequencing the genomes of 1000 actinobacteria strains.</title>
        <authorList>
            <person name="Klenk H.-P."/>
        </authorList>
    </citation>
    <scope>NUCLEOTIDE SEQUENCE [LARGE SCALE GENOMIC DNA]</scope>
    <source>
        <strain evidence="2 3">DSM 18448</strain>
    </source>
</reference>
<dbReference type="RefSeq" id="WP_179790444.1">
    <property type="nucleotide sequence ID" value="NZ_BAAARR010000031.1"/>
</dbReference>
<evidence type="ECO:0008006" key="4">
    <source>
        <dbReference type="Google" id="ProtNLM"/>
    </source>
</evidence>
<keyword evidence="3" id="KW-1185">Reference proteome</keyword>
<feature type="transmembrane region" description="Helical" evidence="1">
    <location>
        <begin position="20"/>
        <end position="39"/>
    </location>
</feature>
<name>A0A852ZN62_9ACTN</name>
<evidence type="ECO:0000313" key="3">
    <source>
        <dbReference type="Proteomes" id="UP000579605"/>
    </source>
</evidence>
<dbReference type="Pfam" id="PF14029">
    <property type="entry name" value="DUF4244"/>
    <property type="match status" value="1"/>
</dbReference>
<protein>
    <recommendedName>
        <fullName evidence="4">DUF4244 domain-containing protein</fullName>
    </recommendedName>
</protein>
<comment type="caution">
    <text evidence="2">The sequence shown here is derived from an EMBL/GenBank/DDBJ whole genome shotgun (WGS) entry which is preliminary data.</text>
</comment>
<dbReference type="AlphaFoldDB" id="A0A852ZN62"/>
<evidence type="ECO:0000256" key="1">
    <source>
        <dbReference type="SAM" id="Phobius"/>
    </source>
</evidence>
<keyword evidence="1" id="KW-0472">Membrane</keyword>
<proteinExistence type="predicted"/>
<keyword evidence="1" id="KW-0812">Transmembrane</keyword>